<sequence length="482" mass="54339">MDELRALAKSTFKDWSEFRRTPKPHPLGLIKLAATAHCVELHPARDLSQAQLFQEVQEAQEVRGPSPSDTDSESTSAEPDTSLRLVIVNRAEDDSMDMTDASSFLELFDLFDIDPIVLQQLALTSYGFHHYDEPYRNAYSFYVGTYVYSLAWSYNPVAMKTNAILLLRTSPVLKNGQYAFDGLGVTLDKYKAYARTPFFLAFIVYIQLCRMSQEVVLSTVRHLRRIESVTGHGPGFGVQASDLSVASNMNRRDLHELSAAAQEVATIRVHLANLLRHDVYLKSMAAYLESPGLRSKWNNQLGHPELAASCDADFDYLFHLKPAMKKLTSDLETSLVYLQTRAECQSSVIFSMMTHEDATLNTELAAAARKDSSAMKSIAMMTMFFLPGTFFAAVFSMPSLPSEAEEHFWIFWVCAVASTLVVFVVWRYHHRLMEAKSKSKIGFSRQQRQQQHEQHELTRACTGDTLTSNPSLVAELQDIKSI</sequence>
<feature type="region of interest" description="Disordered" evidence="1">
    <location>
        <begin position="57"/>
        <end position="79"/>
    </location>
</feature>
<dbReference type="GeneID" id="39579323"/>
<dbReference type="AlphaFoldDB" id="A0A3N2PK15"/>
<gene>
    <name evidence="3" type="ORF">SODALDRAFT_329068</name>
</gene>
<keyword evidence="2" id="KW-0812">Transmembrane</keyword>
<accession>A0A3N2PK15</accession>
<dbReference type="OrthoDB" id="3561681at2759"/>
<keyword evidence="2" id="KW-1133">Transmembrane helix</keyword>
<organism evidence="3 4">
    <name type="scientific">Sodiomyces alkalinus (strain CBS 110278 / VKM F-3762 / F11)</name>
    <name type="common">Alkaliphilic filamentous fungus</name>
    <dbReference type="NCBI Taxonomy" id="1314773"/>
    <lineage>
        <taxon>Eukaryota</taxon>
        <taxon>Fungi</taxon>
        <taxon>Dikarya</taxon>
        <taxon>Ascomycota</taxon>
        <taxon>Pezizomycotina</taxon>
        <taxon>Sordariomycetes</taxon>
        <taxon>Hypocreomycetidae</taxon>
        <taxon>Glomerellales</taxon>
        <taxon>Plectosphaerellaceae</taxon>
        <taxon>Sodiomyces</taxon>
    </lineage>
</organism>
<evidence type="ECO:0000256" key="1">
    <source>
        <dbReference type="SAM" id="MobiDB-lite"/>
    </source>
</evidence>
<keyword evidence="2" id="KW-0472">Membrane</keyword>
<reference evidence="3 4" key="1">
    <citation type="journal article" date="2018" name="Mol. Ecol.">
        <title>The obligate alkalophilic soda-lake fungus Sodiomyces alkalinus has shifted to a protein diet.</title>
        <authorList>
            <person name="Grum-Grzhimaylo A.A."/>
            <person name="Falkoski D.L."/>
            <person name="van den Heuvel J."/>
            <person name="Valero-Jimenez C.A."/>
            <person name="Min B."/>
            <person name="Choi I.G."/>
            <person name="Lipzen A."/>
            <person name="Daum C.G."/>
            <person name="Aanen D.K."/>
            <person name="Tsang A."/>
            <person name="Henrissat B."/>
            <person name="Bilanenko E.N."/>
            <person name="de Vries R.P."/>
            <person name="van Kan J.A.L."/>
            <person name="Grigoriev I.V."/>
            <person name="Debets A.J.M."/>
        </authorList>
    </citation>
    <scope>NUCLEOTIDE SEQUENCE [LARGE SCALE GENOMIC DNA]</scope>
    <source>
        <strain evidence="3 4">F11</strain>
    </source>
</reference>
<dbReference type="Gene3D" id="1.20.58.340">
    <property type="entry name" value="Magnesium transport protein CorA, transmembrane region"/>
    <property type="match status" value="1"/>
</dbReference>
<evidence type="ECO:0000313" key="3">
    <source>
        <dbReference type="EMBL" id="ROT34868.1"/>
    </source>
</evidence>
<protein>
    <submittedName>
        <fullName evidence="3">Uncharacterized protein</fullName>
    </submittedName>
</protein>
<dbReference type="STRING" id="1314773.A0A3N2PK15"/>
<evidence type="ECO:0000256" key="2">
    <source>
        <dbReference type="SAM" id="Phobius"/>
    </source>
</evidence>
<proteinExistence type="predicted"/>
<feature type="compositionally biased region" description="Low complexity" evidence="1">
    <location>
        <begin position="65"/>
        <end position="79"/>
    </location>
</feature>
<dbReference type="EMBL" id="ML119062">
    <property type="protein sequence ID" value="ROT34868.1"/>
    <property type="molecule type" value="Genomic_DNA"/>
</dbReference>
<keyword evidence="4" id="KW-1185">Reference proteome</keyword>
<feature type="region of interest" description="Disordered" evidence="1">
    <location>
        <begin position="443"/>
        <end position="464"/>
    </location>
</feature>
<dbReference type="RefSeq" id="XP_028462674.1">
    <property type="nucleotide sequence ID" value="XM_028610845.1"/>
</dbReference>
<feature type="transmembrane region" description="Helical" evidence="2">
    <location>
        <begin position="409"/>
        <end position="428"/>
    </location>
</feature>
<name>A0A3N2PK15_SODAK</name>
<feature type="transmembrane region" description="Helical" evidence="2">
    <location>
        <begin position="378"/>
        <end position="397"/>
    </location>
</feature>
<dbReference type="Proteomes" id="UP000272025">
    <property type="component" value="Unassembled WGS sequence"/>
</dbReference>
<evidence type="ECO:0000313" key="4">
    <source>
        <dbReference type="Proteomes" id="UP000272025"/>
    </source>
</evidence>